<dbReference type="AlphaFoldDB" id="A0A0C3BMV9"/>
<dbReference type="EMBL" id="KN824278">
    <property type="protein sequence ID" value="KIM33444.1"/>
    <property type="molecule type" value="Genomic_DNA"/>
</dbReference>
<dbReference type="PANTHER" id="PTHR36050:SF1">
    <property type="entry name" value="O-FUCOSYLTRANSFERASE 30"/>
    <property type="match status" value="1"/>
</dbReference>
<evidence type="ECO:0000256" key="3">
    <source>
        <dbReference type="ARBA" id="ARBA00023277"/>
    </source>
</evidence>
<dbReference type="PANTHER" id="PTHR36050">
    <property type="entry name" value="O-FUCOSYLTRANSFERASE 30"/>
    <property type="match status" value="1"/>
</dbReference>
<evidence type="ECO:0000313" key="4">
    <source>
        <dbReference type="EMBL" id="KIM33444.1"/>
    </source>
</evidence>
<evidence type="ECO:0008006" key="6">
    <source>
        <dbReference type="Google" id="ProtNLM"/>
    </source>
</evidence>
<dbReference type="HOGENOM" id="CLU_021646_2_0_1"/>
<accession>A0A0C3BMV9</accession>
<dbReference type="GO" id="GO:0006004">
    <property type="term" value="P:fucose metabolic process"/>
    <property type="evidence" value="ECO:0007669"/>
    <property type="project" value="UniProtKB-KW"/>
</dbReference>
<dbReference type="STRING" id="933852.A0A0C3BMV9"/>
<evidence type="ECO:0000256" key="1">
    <source>
        <dbReference type="ARBA" id="ARBA00022679"/>
    </source>
</evidence>
<protein>
    <recommendedName>
        <fullName evidence="6">CigA protein</fullName>
    </recommendedName>
</protein>
<sequence>MPYRHRGLRPVLLASVLTICLLIYQDIIKELPSRHVERGNNFLWTGPGNQFTVPNLSSQFLAYLPHSGFHNQRIELENAIVLSIILNRTLVLPLARLGAHPLPYKPLDELLEKYSLSDKSRLSHCFTADTAANSTVKECRKFERYTHVSWQDIIDVSLLTDMGLNLVERWNFRQTWLRDTLQLSPSDIYWLKDSDAYEIQIYDNGNDETHQDKYIRRVNIPELRDATRSYPLLHFGTLFGSSRLRLSIRAHKALQDQVRNAMAFANPYLIGLSDDLVAALGGPDTYFSVHLRVGDGLFAENAVRNSHTMWKKLLSSAHGLSDEVIAGIQSQTIPIPPTSQSLFNPGYHNVALQAPDHRPCDVTGANTDSPSLSTNLFIATDARSPRKHPALQPFLSSHPCLYFISDFPQVKSELAQIVNPLDHTPMERFFLPFLDALVASRSATVIGTPESTFSKYIEDVLWPRFHSR</sequence>
<dbReference type="Proteomes" id="UP000054097">
    <property type="component" value="Unassembled WGS sequence"/>
</dbReference>
<evidence type="ECO:0000313" key="5">
    <source>
        <dbReference type="Proteomes" id="UP000054097"/>
    </source>
</evidence>
<reference evidence="4 5" key="1">
    <citation type="submission" date="2014-04" db="EMBL/GenBank/DDBJ databases">
        <authorList>
            <consortium name="DOE Joint Genome Institute"/>
            <person name="Kuo A."/>
            <person name="Zuccaro A."/>
            <person name="Kohler A."/>
            <person name="Nagy L.G."/>
            <person name="Floudas D."/>
            <person name="Copeland A."/>
            <person name="Barry K.W."/>
            <person name="Cichocki N."/>
            <person name="Veneault-Fourrey C."/>
            <person name="LaButti K."/>
            <person name="Lindquist E.A."/>
            <person name="Lipzen A."/>
            <person name="Lundell T."/>
            <person name="Morin E."/>
            <person name="Murat C."/>
            <person name="Sun H."/>
            <person name="Tunlid A."/>
            <person name="Henrissat B."/>
            <person name="Grigoriev I.V."/>
            <person name="Hibbett D.S."/>
            <person name="Martin F."/>
            <person name="Nordberg H.P."/>
            <person name="Cantor M.N."/>
            <person name="Hua S.X."/>
        </authorList>
    </citation>
    <scope>NUCLEOTIDE SEQUENCE [LARGE SCALE GENOMIC DNA]</scope>
    <source>
        <strain evidence="4 5">MAFF 305830</strain>
    </source>
</reference>
<dbReference type="InterPro" id="IPR019378">
    <property type="entry name" value="GDP-Fuc_O-FucTrfase"/>
</dbReference>
<dbReference type="Pfam" id="PF10250">
    <property type="entry name" value="O-FucT"/>
    <property type="match status" value="1"/>
</dbReference>
<dbReference type="Gene3D" id="3.40.50.11350">
    <property type="match status" value="1"/>
</dbReference>
<dbReference type="OrthoDB" id="1882547at2759"/>
<gene>
    <name evidence="4" type="ORF">M408DRAFT_309739</name>
</gene>
<keyword evidence="2" id="KW-0294">Fucose metabolism</keyword>
<keyword evidence="3" id="KW-0119">Carbohydrate metabolism</keyword>
<evidence type="ECO:0000256" key="2">
    <source>
        <dbReference type="ARBA" id="ARBA00023253"/>
    </source>
</evidence>
<reference evidence="5" key="2">
    <citation type="submission" date="2015-01" db="EMBL/GenBank/DDBJ databases">
        <title>Evolutionary Origins and Diversification of the Mycorrhizal Mutualists.</title>
        <authorList>
            <consortium name="DOE Joint Genome Institute"/>
            <consortium name="Mycorrhizal Genomics Consortium"/>
            <person name="Kohler A."/>
            <person name="Kuo A."/>
            <person name="Nagy L.G."/>
            <person name="Floudas D."/>
            <person name="Copeland A."/>
            <person name="Barry K.W."/>
            <person name="Cichocki N."/>
            <person name="Veneault-Fourrey C."/>
            <person name="LaButti K."/>
            <person name="Lindquist E.A."/>
            <person name="Lipzen A."/>
            <person name="Lundell T."/>
            <person name="Morin E."/>
            <person name="Murat C."/>
            <person name="Riley R."/>
            <person name="Ohm R."/>
            <person name="Sun H."/>
            <person name="Tunlid A."/>
            <person name="Henrissat B."/>
            <person name="Grigoriev I.V."/>
            <person name="Hibbett D.S."/>
            <person name="Martin F."/>
        </authorList>
    </citation>
    <scope>NUCLEOTIDE SEQUENCE [LARGE SCALE GENOMIC DNA]</scope>
    <source>
        <strain evidence="5">MAFF 305830</strain>
    </source>
</reference>
<proteinExistence type="predicted"/>
<dbReference type="GO" id="GO:0016740">
    <property type="term" value="F:transferase activity"/>
    <property type="evidence" value="ECO:0007669"/>
    <property type="project" value="UniProtKB-KW"/>
</dbReference>
<keyword evidence="5" id="KW-1185">Reference proteome</keyword>
<keyword evidence="1" id="KW-0808">Transferase</keyword>
<name>A0A0C3BMV9_SERVB</name>
<organism evidence="4 5">
    <name type="scientific">Serendipita vermifera MAFF 305830</name>
    <dbReference type="NCBI Taxonomy" id="933852"/>
    <lineage>
        <taxon>Eukaryota</taxon>
        <taxon>Fungi</taxon>
        <taxon>Dikarya</taxon>
        <taxon>Basidiomycota</taxon>
        <taxon>Agaricomycotina</taxon>
        <taxon>Agaricomycetes</taxon>
        <taxon>Sebacinales</taxon>
        <taxon>Serendipitaceae</taxon>
        <taxon>Serendipita</taxon>
    </lineage>
</organism>